<dbReference type="SMART" id="SM00849">
    <property type="entry name" value="Lactamase_B"/>
    <property type="match status" value="1"/>
</dbReference>
<evidence type="ECO:0000313" key="28">
    <source>
        <dbReference type="RefSeq" id="XP_011313702.1"/>
    </source>
</evidence>
<dbReference type="RefSeq" id="XP_011313701.1">
    <property type="nucleotide sequence ID" value="XM_011315399.1"/>
</dbReference>
<evidence type="ECO:0000259" key="24">
    <source>
        <dbReference type="SMART" id="SM00849"/>
    </source>
</evidence>
<evidence type="ECO:0000256" key="2">
    <source>
        <dbReference type="ARBA" id="ARBA00001947"/>
    </source>
</evidence>
<protein>
    <recommendedName>
        <fullName evidence="7">Zinc phosphodiesterase ELAC protein 2</fullName>
        <ecNumber evidence="6">3.1.26.11</ecNumber>
    </recommendedName>
    <alternativeName>
        <fullName evidence="21">ElaC homolog protein 2</fullName>
    </alternativeName>
    <alternativeName>
        <fullName evidence="19">Ribonuclease Z 2</fullName>
    </alternativeName>
    <alternativeName>
        <fullName evidence="20">tRNA 3 endonuclease 2</fullName>
    </alternativeName>
    <alternativeName>
        <fullName evidence="18">tRNase Z 2</fullName>
    </alternativeName>
</protein>
<evidence type="ECO:0000256" key="11">
    <source>
        <dbReference type="ARBA" id="ARBA00022723"/>
    </source>
</evidence>
<gene>
    <name evidence="25" type="primary">JhI-1</name>
    <name evidence="27 28" type="synonym">RNaseZ</name>
    <name evidence="25" type="ORF">g.47220</name>
</gene>
<evidence type="ECO:0000256" key="5">
    <source>
        <dbReference type="ARBA" id="ARBA00007823"/>
    </source>
</evidence>
<evidence type="ECO:0000313" key="25">
    <source>
        <dbReference type="EMBL" id="JAG71192.1"/>
    </source>
</evidence>
<evidence type="ECO:0000256" key="23">
    <source>
        <dbReference type="ARBA" id="ARBA00047136"/>
    </source>
</evidence>
<keyword evidence="15" id="KW-0809">Transit peptide</keyword>
<comment type="cofactor">
    <cofactor evidence="2">
        <name>Zn(2+)</name>
        <dbReference type="ChEBI" id="CHEBI:29105"/>
    </cofactor>
</comment>
<dbReference type="Proteomes" id="UP000694866">
    <property type="component" value="Unplaced"/>
</dbReference>
<evidence type="ECO:0000256" key="8">
    <source>
        <dbReference type="ARBA" id="ARBA00022553"/>
    </source>
</evidence>
<evidence type="ECO:0000256" key="22">
    <source>
        <dbReference type="ARBA" id="ARBA00046098"/>
    </source>
</evidence>
<accession>A0A0C9R0B4</accession>
<dbReference type="PANTHER" id="PTHR12553">
    <property type="entry name" value="ZINC PHOSPHODIESTERASE ELAC PROTEIN 2"/>
    <property type="match status" value="1"/>
</dbReference>
<comment type="subunit">
    <text evidence="23">Homodimer. Interacts with PTCD1.</text>
</comment>
<dbReference type="OrthoDB" id="527344at2759"/>
<evidence type="ECO:0000256" key="19">
    <source>
        <dbReference type="ARBA" id="ARBA00030729"/>
    </source>
</evidence>
<evidence type="ECO:0000256" key="3">
    <source>
        <dbReference type="ARBA" id="ARBA00004123"/>
    </source>
</evidence>
<accession>A0A9R1TRG7</accession>
<evidence type="ECO:0000256" key="4">
    <source>
        <dbReference type="ARBA" id="ARBA00004305"/>
    </source>
</evidence>
<dbReference type="CTD" id="36086"/>
<comment type="catalytic activity">
    <reaction evidence="1">
        <text>Endonucleolytic cleavage of RNA, removing extra 3' nucleotides from tRNA precursor, generating 3' termini of tRNAs. A 3'-hydroxy group is left at the tRNA terminus and a 5'-phosphoryl group is left at the trailer molecule.</text>
        <dbReference type="EC" id="3.1.26.11"/>
    </reaction>
</comment>
<dbReference type="GO" id="GO:0005634">
    <property type="term" value="C:nucleus"/>
    <property type="evidence" value="ECO:0007669"/>
    <property type="project" value="UniProtKB-SubCell"/>
</dbReference>
<accession>A0A9R1TQV3</accession>
<proteinExistence type="inferred from homology"/>
<evidence type="ECO:0000256" key="13">
    <source>
        <dbReference type="ARBA" id="ARBA00022801"/>
    </source>
</evidence>
<keyword evidence="17" id="KW-0539">Nucleus</keyword>
<keyword evidence="16" id="KW-0496">Mitochondrion</keyword>
<dbReference type="EMBL" id="GBYB01001425">
    <property type="protein sequence ID" value="JAG71192.1"/>
    <property type="molecule type" value="Transcribed_RNA"/>
</dbReference>
<dbReference type="SUPFAM" id="SSF56281">
    <property type="entry name" value="Metallo-hydrolase/oxidoreductase"/>
    <property type="match status" value="2"/>
</dbReference>
<evidence type="ECO:0000313" key="27">
    <source>
        <dbReference type="RefSeq" id="XP_011313701.1"/>
    </source>
</evidence>
<evidence type="ECO:0000256" key="7">
    <source>
        <dbReference type="ARBA" id="ARBA00013357"/>
    </source>
</evidence>
<dbReference type="FunFam" id="3.60.15.10:FF:000014">
    <property type="entry name" value="Zinc phosphodiesterase ELAC protein 2"/>
    <property type="match status" value="1"/>
</dbReference>
<dbReference type="Gene3D" id="3.60.15.10">
    <property type="entry name" value="Ribonuclease Z/Hydroxyacylglutathione hydrolase-like"/>
    <property type="match status" value="2"/>
</dbReference>
<dbReference type="EC" id="3.1.26.11" evidence="6"/>
<evidence type="ECO:0000256" key="18">
    <source>
        <dbReference type="ARBA" id="ARBA00030689"/>
    </source>
</evidence>
<evidence type="ECO:0000256" key="6">
    <source>
        <dbReference type="ARBA" id="ARBA00012477"/>
    </source>
</evidence>
<dbReference type="Pfam" id="PF23023">
    <property type="entry name" value="Anti-Pycsar_Apyc1"/>
    <property type="match status" value="1"/>
</dbReference>
<feature type="domain" description="Metallo-beta-lactamase" evidence="24">
    <location>
        <begin position="528"/>
        <end position="731"/>
    </location>
</feature>
<comment type="similarity">
    <text evidence="5">Belongs to the RNase Z family.</text>
</comment>
<keyword evidence="8" id="KW-0597">Phosphoprotein</keyword>
<dbReference type="GO" id="GO:0046872">
    <property type="term" value="F:metal ion binding"/>
    <property type="evidence" value="ECO:0007669"/>
    <property type="project" value="UniProtKB-KW"/>
</dbReference>
<evidence type="ECO:0000256" key="16">
    <source>
        <dbReference type="ARBA" id="ARBA00023128"/>
    </source>
</evidence>
<dbReference type="GO" id="GO:1990180">
    <property type="term" value="P:mitochondrial tRNA 3'-end processing"/>
    <property type="evidence" value="ECO:0007669"/>
    <property type="project" value="TreeGrafter"/>
</dbReference>
<evidence type="ECO:0000256" key="15">
    <source>
        <dbReference type="ARBA" id="ARBA00022946"/>
    </source>
</evidence>
<evidence type="ECO:0000256" key="14">
    <source>
        <dbReference type="ARBA" id="ARBA00022833"/>
    </source>
</evidence>
<dbReference type="InterPro" id="IPR001279">
    <property type="entry name" value="Metallo-B-lactamas"/>
</dbReference>
<dbReference type="GeneID" id="105273141"/>
<keyword evidence="9" id="KW-0819">tRNA processing</keyword>
<evidence type="ECO:0000256" key="17">
    <source>
        <dbReference type="ARBA" id="ARBA00023242"/>
    </source>
</evidence>
<dbReference type="PANTHER" id="PTHR12553:SF49">
    <property type="entry name" value="ZINC PHOSPHODIESTERASE ELAC PROTEIN 2"/>
    <property type="match status" value="1"/>
</dbReference>
<evidence type="ECO:0000256" key="9">
    <source>
        <dbReference type="ARBA" id="ARBA00022694"/>
    </source>
</evidence>
<dbReference type="RefSeq" id="XP_011313702.1">
    <property type="nucleotide sequence ID" value="XM_011315400.1"/>
</dbReference>
<evidence type="ECO:0000313" key="26">
    <source>
        <dbReference type="Proteomes" id="UP000694866"/>
    </source>
</evidence>
<evidence type="ECO:0000256" key="1">
    <source>
        <dbReference type="ARBA" id="ARBA00000402"/>
    </source>
</evidence>
<keyword evidence="14" id="KW-0862">Zinc</keyword>
<dbReference type="InterPro" id="IPR047151">
    <property type="entry name" value="RNZ2-like"/>
</dbReference>
<comment type="function">
    <text evidence="22">Zinc phosphodiesterase, which displays mitochondrial tRNA 3'-processing endonuclease activity. Involved in tRNA maturation, by removing a 3'-trailer from precursor tRNA. Associates with mitochondrial DNA complexes at the nucleoids to initiate RNA processing and ribosome assembly.</text>
</comment>
<evidence type="ECO:0000256" key="21">
    <source>
        <dbReference type="ARBA" id="ARBA00032616"/>
    </source>
</evidence>
<keyword evidence="11" id="KW-0479">Metal-binding</keyword>
<dbReference type="InterPro" id="IPR036866">
    <property type="entry name" value="RibonucZ/Hydroxyglut_hydro"/>
</dbReference>
<keyword evidence="12" id="KW-0255">Endonuclease</keyword>
<evidence type="ECO:0000256" key="20">
    <source>
        <dbReference type="ARBA" id="ARBA00032104"/>
    </source>
</evidence>
<reference evidence="27 28" key="2">
    <citation type="submission" date="2025-04" db="UniProtKB">
        <authorList>
            <consortium name="RefSeq"/>
        </authorList>
    </citation>
    <scope>IDENTIFICATION</scope>
    <source>
        <strain evidence="27 28">USDA-PBARC FA_bdor</strain>
        <tissue evidence="27 28">Whole organism</tissue>
    </source>
</reference>
<name>A0A0C9R0B4_9HYME</name>
<dbReference type="CDD" id="cd07718">
    <property type="entry name" value="RNaseZ_ELAC1_ELAC2-C-term-like_MBL-fold"/>
    <property type="match status" value="1"/>
</dbReference>
<dbReference type="Pfam" id="PF13691">
    <property type="entry name" value="Lactamase_B_4"/>
    <property type="match status" value="1"/>
</dbReference>
<dbReference type="GO" id="GO:0042645">
    <property type="term" value="C:mitochondrial nucleoid"/>
    <property type="evidence" value="ECO:0007669"/>
    <property type="project" value="UniProtKB-ARBA"/>
</dbReference>
<keyword evidence="26" id="KW-1185">Reference proteome</keyword>
<organism evidence="25">
    <name type="scientific">Fopius arisanus</name>
    <dbReference type="NCBI Taxonomy" id="64838"/>
    <lineage>
        <taxon>Eukaryota</taxon>
        <taxon>Metazoa</taxon>
        <taxon>Ecdysozoa</taxon>
        <taxon>Arthropoda</taxon>
        <taxon>Hexapoda</taxon>
        <taxon>Insecta</taxon>
        <taxon>Pterygota</taxon>
        <taxon>Neoptera</taxon>
        <taxon>Endopterygota</taxon>
        <taxon>Hymenoptera</taxon>
        <taxon>Apocrita</taxon>
        <taxon>Ichneumonoidea</taxon>
        <taxon>Braconidae</taxon>
        <taxon>Opiinae</taxon>
        <taxon>Fopius</taxon>
    </lineage>
</organism>
<evidence type="ECO:0000256" key="12">
    <source>
        <dbReference type="ARBA" id="ARBA00022759"/>
    </source>
</evidence>
<keyword evidence="10" id="KW-0540">Nuclease</keyword>
<dbReference type="KEGG" id="fas:105273141"/>
<evidence type="ECO:0000256" key="10">
    <source>
        <dbReference type="ARBA" id="ARBA00022722"/>
    </source>
</evidence>
<comment type="subcellular location">
    <subcellularLocation>
        <location evidence="4">Mitochondrion matrix</location>
    </subcellularLocation>
    <subcellularLocation>
        <location evidence="3">Nucleus</location>
    </subcellularLocation>
</comment>
<sequence>MYTRMYISPVFSKHSHLLRTCAYNYSILRTYSLSTLKYHSYDNSMSEKDLQRQLQKLRREKLSKFDKVSPSTVTLQVLGCGAPGSPASLYVSTDHSKYLFNCGEGTQRLAHEHHLRLSKLEHVFFTTPTWKNMGGLPGMALTIQDAGVPEIKLHGPDGIIDIFDAVKRFAFLAHLTVSEANCAESTVYNDSCMTIRYVPLISTNSTCETPSDSDQSLIIQDDTDYYAHEFNKNGKRRIEQYQKRQRPLINKLPKVESSLRKITGCIAYICKLHPKSGRLNLEKCVEKGVTPGPVLGDLKAGKDVTLPDGTLIRSVDVCDPEIPGPVFIVLECPDENYVDSLISNEIFREYQSDGKIEDNWAACVVHFTPEEVLKMKKYREWMERFPKTTEHLIINGANESYSFEALHKIQHKLNLVHPTIFPIIGDSVDNSNDNVEKNDEELNLRIHRAKTLNAFHLRPLDGFDKTAEIKLNRKEDIDEAFNVDGFLDALAELQTEINAKSKALTHLPEYPKLLILGTGSCVPSKVRNTSGILLRINPETSLLFDCGEGTLGQLTRFFGKDKINGVLESIKGIYISHLHADHHLGLISILQQRQLITKYPVFLCAPKQIYSWLQIYHLKFEGINKSFNLIPNQNLILNSHKLPINIQEQLKDSLKIDQISTVEVNHCLHSFGVSVILENGQKIVYSGDTQPCNYLVDLGRDCDLLIHEATMEDSMEKEAKMKMHSTVSQAITIGQRMNSKFTVLTHFSQRYSKIPNLPNNPDDQNLLNVGIAFDNMHVSLSQLPLLPLFYPVLRILFSESLSLLEEKALKRKLKENRAVVDAR</sequence>
<dbReference type="InterPro" id="IPR027794">
    <property type="entry name" value="tRNase_Z_dom"/>
</dbReference>
<keyword evidence="13" id="KW-0378">Hydrolase</keyword>
<reference evidence="25" key="1">
    <citation type="submission" date="2015-01" db="EMBL/GenBank/DDBJ databases">
        <title>Transcriptome Assembly of Fopius arisanus.</title>
        <authorList>
            <person name="Geib S."/>
        </authorList>
    </citation>
    <scope>NUCLEOTIDE SEQUENCE</scope>
</reference>
<dbReference type="AlphaFoldDB" id="A0A0C9R0B4"/>
<dbReference type="GO" id="GO:0042781">
    <property type="term" value="F:3'-tRNA processing endoribonuclease activity"/>
    <property type="evidence" value="ECO:0007669"/>
    <property type="project" value="UniProtKB-EC"/>
</dbReference>